<dbReference type="Pfam" id="PF02592">
    <property type="entry name" value="Vut_1"/>
    <property type="match status" value="1"/>
</dbReference>
<evidence type="ECO:0008006" key="3">
    <source>
        <dbReference type="Google" id="ProtNLM"/>
    </source>
</evidence>
<keyword evidence="1" id="KW-1133">Transmembrane helix</keyword>
<dbReference type="NCBIfam" id="TIGR00697">
    <property type="entry name" value="queuosine precursor transporter"/>
    <property type="match status" value="1"/>
</dbReference>
<dbReference type="PROSITE" id="PS51257">
    <property type="entry name" value="PROKAR_LIPOPROTEIN"/>
    <property type="match status" value="1"/>
</dbReference>
<keyword evidence="1" id="KW-0472">Membrane</keyword>
<keyword evidence="1" id="KW-0812">Transmembrane</keyword>
<proteinExistence type="inferred from homology"/>
<feature type="transmembrane region" description="Helical" evidence="1">
    <location>
        <begin position="187"/>
        <end position="209"/>
    </location>
</feature>
<dbReference type="HAMAP" id="MF_02088">
    <property type="entry name" value="Q_prec_transport"/>
    <property type="match status" value="1"/>
</dbReference>
<feature type="transmembrane region" description="Helical" evidence="1">
    <location>
        <begin position="112"/>
        <end position="134"/>
    </location>
</feature>
<reference evidence="2" key="1">
    <citation type="submission" date="2018-05" db="EMBL/GenBank/DDBJ databases">
        <authorList>
            <person name="Lanie J.A."/>
            <person name="Ng W.-L."/>
            <person name="Kazmierczak K.M."/>
            <person name="Andrzejewski T.M."/>
            <person name="Davidsen T.M."/>
            <person name="Wayne K.J."/>
            <person name="Tettelin H."/>
            <person name="Glass J.I."/>
            <person name="Rusch D."/>
            <person name="Podicherti R."/>
            <person name="Tsui H.-C.T."/>
            <person name="Winkler M.E."/>
        </authorList>
    </citation>
    <scope>NUCLEOTIDE SEQUENCE</scope>
</reference>
<feature type="transmembrane region" description="Helical" evidence="1">
    <location>
        <begin position="38"/>
        <end position="59"/>
    </location>
</feature>
<feature type="transmembrane region" description="Helical" evidence="1">
    <location>
        <begin position="7"/>
        <end position="26"/>
    </location>
</feature>
<feature type="transmembrane region" description="Helical" evidence="1">
    <location>
        <begin position="71"/>
        <end position="92"/>
    </location>
</feature>
<protein>
    <recommendedName>
        <fullName evidence="3">Queuosine precursor transporter</fullName>
    </recommendedName>
</protein>
<accession>A0A381P6E5</accession>
<feature type="transmembrane region" description="Helical" evidence="1">
    <location>
        <begin position="155"/>
        <end position="175"/>
    </location>
</feature>
<dbReference type="PANTHER" id="PTHR34300">
    <property type="entry name" value="QUEUOSINE PRECURSOR TRANSPORTER-RELATED"/>
    <property type="match status" value="1"/>
</dbReference>
<dbReference type="EMBL" id="UINC01000874">
    <property type="protein sequence ID" value="SUZ62496.1"/>
    <property type="molecule type" value="Genomic_DNA"/>
</dbReference>
<gene>
    <name evidence="2" type="ORF">METZ01_LOCUS15350</name>
</gene>
<evidence type="ECO:0000313" key="2">
    <source>
        <dbReference type="EMBL" id="SUZ62496.1"/>
    </source>
</evidence>
<organism evidence="2">
    <name type="scientific">marine metagenome</name>
    <dbReference type="NCBI Taxonomy" id="408172"/>
    <lineage>
        <taxon>unclassified sequences</taxon>
        <taxon>metagenomes</taxon>
        <taxon>ecological metagenomes</taxon>
    </lineage>
</organism>
<evidence type="ECO:0000256" key="1">
    <source>
        <dbReference type="SAM" id="Phobius"/>
    </source>
</evidence>
<dbReference type="InterPro" id="IPR003744">
    <property type="entry name" value="YhhQ"/>
</dbReference>
<sequence>MDFKDRFYLILAGIFIASLVSCNLIFQKFFTWTPFGIYTFEISVGILPYPITFLATDLVSELYGKKKADQVVISGLIASVFVMLIILIANAVPSTVWSPVDDDIFQKVFGLQGMAVFASMVAYLSAQFIDVRIFHFWKKLTKGKHLWLRNNGSTIVSQFVDTIAVLILLCSVGAIEWERFWLLLENGFLFKVVVAFLDTPIIYGVIYALKGKIDIASYEEGSAYEGS</sequence>
<dbReference type="AlphaFoldDB" id="A0A381P6E5"/>
<name>A0A381P6E5_9ZZZZ</name>
<dbReference type="PANTHER" id="PTHR34300:SF2">
    <property type="entry name" value="QUEUOSINE PRECURSOR TRANSPORTER-RELATED"/>
    <property type="match status" value="1"/>
</dbReference>